<keyword evidence="8" id="KW-0443">Lipid metabolism</keyword>
<evidence type="ECO:0000256" key="1">
    <source>
        <dbReference type="ARBA" id="ARBA00001954"/>
    </source>
</evidence>
<proteinExistence type="inferred from homology"/>
<dbReference type="SUPFAM" id="SSF47240">
    <property type="entry name" value="Ferritin-like"/>
    <property type="match status" value="1"/>
</dbReference>
<comment type="cofactor">
    <cofactor evidence="1">
        <name>Fe(2+)</name>
        <dbReference type="ChEBI" id="CHEBI:29033"/>
    </cofactor>
</comment>
<dbReference type="GO" id="GO:0046872">
    <property type="term" value="F:metal ion binding"/>
    <property type="evidence" value="ECO:0007669"/>
    <property type="project" value="UniProtKB-KW"/>
</dbReference>
<evidence type="ECO:0000256" key="8">
    <source>
        <dbReference type="ARBA" id="ARBA00023098"/>
    </source>
</evidence>
<dbReference type="InterPro" id="IPR005067">
    <property type="entry name" value="Fatty_acid_desaturase-2"/>
</dbReference>
<dbReference type="Gene3D" id="1.10.620.20">
    <property type="entry name" value="Ribonucleotide Reductase, subunit A"/>
    <property type="match status" value="1"/>
</dbReference>
<dbReference type="AlphaFoldDB" id="A0A1S1Q6T8"/>
<evidence type="ECO:0000256" key="9">
    <source>
        <dbReference type="ARBA" id="ARBA00023160"/>
    </source>
</evidence>
<dbReference type="OrthoDB" id="9810404at2"/>
<dbReference type="GO" id="GO:0045300">
    <property type="term" value="F:stearoyl-[ACP] desaturase activity"/>
    <property type="evidence" value="ECO:0007669"/>
    <property type="project" value="InterPro"/>
</dbReference>
<dbReference type="Pfam" id="PF03405">
    <property type="entry name" value="FA_desaturase_2"/>
    <property type="match status" value="1"/>
</dbReference>
<keyword evidence="9" id="KW-0275">Fatty acid biosynthesis</keyword>
<sequence length="309" mass="34981">MTTTTTRAPVLRGPVDGPFLAPGDMAEAVTDFHRAGAAERRWDVETAVDWTAADANRLTDGQRSAVRFITLIEDHLPGYFAVYTRRFPLTDEVSEQDFAHHRELYHFTVRWAVEEDSHARALFRYQTDSGIACPDDLRRELAAEGRKPFELPHDESVALFAYALVQEKATQIYYQQLRSVVGDPVLAELLNRLSRDEARHFAFMADILERYLRVYGDAVVEPIRDVIAHFRMPLADTMRGYWRWALRIADAARYDHTDAYEHLIRIVNRAVDAPSDRVDELTRFVAACRTAAPLPLTTPAAVPPAAASA</sequence>
<gene>
    <name evidence="10" type="ORF">BBK14_17390</name>
</gene>
<keyword evidence="4" id="KW-0479">Metal-binding</keyword>
<evidence type="ECO:0000256" key="5">
    <source>
        <dbReference type="ARBA" id="ARBA00022832"/>
    </source>
</evidence>
<evidence type="ECO:0000256" key="2">
    <source>
        <dbReference type="ARBA" id="ARBA00008749"/>
    </source>
</evidence>
<dbReference type="EMBL" id="MAXA01000202">
    <property type="protein sequence ID" value="OHV28905.1"/>
    <property type="molecule type" value="Genomic_DNA"/>
</dbReference>
<dbReference type="RefSeq" id="WP_071063191.1">
    <property type="nucleotide sequence ID" value="NZ_MAXA01000202.1"/>
</dbReference>
<evidence type="ECO:0000313" key="10">
    <source>
        <dbReference type="EMBL" id="OHV28905.1"/>
    </source>
</evidence>
<comment type="caution">
    <text evidence="10">The sequence shown here is derived from an EMBL/GenBank/DDBJ whole genome shotgun (WGS) entry which is preliminary data.</text>
</comment>
<dbReference type="GO" id="GO:0006633">
    <property type="term" value="P:fatty acid biosynthetic process"/>
    <property type="evidence" value="ECO:0007669"/>
    <property type="project" value="UniProtKB-KW"/>
</dbReference>
<dbReference type="InterPro" id="IPR009078">
    <property type="entry name" value="Ferritin-like_SF"/>
</dbReference>
<keyword evidence="7" id="KW-0408">Iron</keyword>
<organism evidence="10 11">
    <name type="scientific">Parafrankia soli</name>
    <dbReference type="NCBI Taxonomy" id="2599596"/>
    <lineage>
        <taxon>Bacteria</taxon>
        <taxon>Bacillati</taxon>
        <taxon>Actinomycetota</taxon>
        <taxon>Actinomycetes</taxon>
        <taxon>Frankiales</taxon>
        <taxon>Frankiaceae</taxon>
        <taxon>Parafrankia</taxon>
    </lineage>
</organism>
<evidence type="ECO:0000256" key="4">
    <source>
        <dbReference type="ARBA" id="ARBA00022723"/>
    </source>
</evidence>
<evidence type="ECO:0000313" key="11">
    <source>
        <dbReference type="Proteomes" id="UP000179769"/>
    </source>
</evidence>
<evidence type="ECO:0000256" key="6">
    <source>
        <dbReference type="ARBA" id="ARBA00023002"/>
    </source>
</evidence>
<keyword evidence="6" id="KW-0560">Oxidoreductase</keyword>
<reference evidence="11" key="1">
    <citation type="submission" date="2016-07" db="EMBL/GenBank/DDBJ databases">
        <title>Frankia sp. NRRL B-16219 Genome sequencing.</title>
        <authorList>
            <person name="Ghodhbane-Gtari F."/>
            <person name="Swanson E."/>
            <person name="Gueddou A."/>
            <person name="Louati M."/>
            <person name="Nouioui I."/>
            <person name="Hezbri K."/>
            <person name="Abebe-Akele F."/>
            <person name="Simpson S."/>
            <person name="Morris K."/>
            <person name="Thomas K."/>
            <person name="Gtari M."/>
            <person name="Tisa L.S."/>
        </authorList>
    </citation>
    <scope>NUCLEOTIDE SEQUENCE [LARGE SCALE GENOMIC DNA]</scope>
    <source>
        <strain evidence="11">NRRL B-16219</strain>
    </source>
</reference>
<evidence type="ECO:0000256" key="7">
    <source>
        <dbReference type="ARBA" id="ARBA00023004"/>
    </source>
</evidence>
<keyword evidence="11" id="KW-1185">Reference proteome</keyword>
<accession>A0A1S1Q6T8</accession>
<protein>
    <submittedName>
        <fullName evidence="10">Acyl-ACP thioesterase</fullName>
    </submittedName>
</protein>
<dbReference type="Proteomes" id="UP000179769">
    <property type="component" value="Unassembled WGS sequence"/>
</dbReference>
<evidence type="ECO:0000256" key="3">
    <source>
        <dbReference type="ARBA" id="ARBA00022516"/>
    </source>
</evidence>
<keyword evidence="3" id="KW-0444">Lipid biosynthesis</keyword>
<name>A0A1S1Q6T8_9ACTN</name>
<keyword evidence="5" id="KW-0276">Fatty acid metabolism</keyword>
<comment type="similarity">
    <text evidence="2">Belongs to the fatty acid desaturase type 2 family.</text>
</comment>
<dbReference type="InterPro" id="IPR012348">
    <property type="entry name" value="RNR-like"/>
</dbReference>